<dbReference type="InterPro" id="IPR052897">
    <property type="entry name" value="Sec-Metab_Biosynth_Hydrolase"/>
</dbReference>
<dbReference type="InterPro" id="IPR029058">
    <property type="entry name" value="AB_hydrolase_fold"/>
</dbReference>
<name>A0ABV5TIE5_9ACTN</name>
<dbReference type="Pfam" id="PF12697">
    <property type="entry name" value="Abhydrolase_6"/>
    <property type="match status" value="1"/>
</dbReference>
<feature type="chain" id="PRO_5045336596" evidence="1">
    <location>
        <begin position="29"/>
        <end position="324"/>
    </location>
</feature>
<evidence type="ECO:0000259" key="2">
    <source>
        <dbReference type="Pfam" id="PF12697"/>
    </source>
</evidence>
<dbReference type="PANTHER" id="PTHR37017">
    <property type="entry name" value="AB HYDROLASE-1 DOMAIN-CONTAINING PROTEIN-RELATED"/>
    <property type="match status" value="1"/>
</dbReference>
<proteinExistence type="predicted"/>
<dbReference type="SUPFAM" id="SSF53474">
    <property type="entry name" value="alpha/beta-Hydrolases"/>
    <property type="match status" value="1"/>
</dbReference>
<evidence type="ECO:0000313" key="3">
    <source>
        <dbReference type="EMBL" id="MFB9678898.1"/>
    </source>
</evidence>
<feature type="signal peptide" evidence="1">
    <location>
        <begin position="1"/>
        <end position="28"/>
    </location>
</feature>
<dbReference type="Proteomes" id="UP001589610">
    <property type="component" value="Unassembled WGS sequence"/>
</dbReference>
<feature type="domain" description="AB hydrolase-1" evidence="2">
    <location>
        <begin position="91"/>
        <end position="314"/>
    </location>
</feature>
<reference evidence="3 4" key="1">
    <citation type="submission" date="2024-09" db="EMBL/GenBank/DDBJ databases">
        <authorList>
            <person name="Sun Q."/>
            <person name="Mori K."/>
        </authorList>
    </citation>
    <scope>NUCLEOTIDE SEQUENCE [LARGE SCALE GENOMIC DNA]</scope>
    <source>
        <strain evidence="3 4">JCM 3028</strain>
    </source>
</reference>
<gene>
    <name evidence="3" type="ORF">ACFFRH_25745</name>
</gene>
<dbReference type="PROSITE" id="PS51318">
    <property type="entry name" value="TAT"/>
    <property type="match status" value="1"/>
</dbReference>
<comment type="caution">
    <text evidence="3">The sequence shown here is derived from an EMBL/GenBank/DDBJ whole genome shotgun (WGS) entry which is preliminary data.</text>
</comment>
<organism evidence="3 4">
    <name type="scientific">Streptosporangium vulgare</name>
    <dbReference type="NCBI Taxonomy" id="46190"/>
    <lineage>
        <taxon>Bacteria</taxon>
        <taxon>Bacillati</taxon>
        <taxon>Actinomycetota</taxon>
        <taxon>Actinomycetes</taxon>
        <taxon>Streptosporangiales</taxon>
        <taxon>Streptosporangiaceae</taxon>
        <taxon>Streptosporangium</taxon>
    </lineage>
</organism>
<dbReference type="Gene3D" id="3.40.50.1820">
    <property type="entry name" value="alpha/beta hydrolase"/>
    <property type="match status" value="1"/>
</dbReference>
<dbReference type="PANTHER" id="PTHR37017:SF11">
    <property type="entry name" value="ESTERASE_LIPASE_THIOESTERASE DOMAIN-CONTAINING PROTEIN"/>
    <property type="match status" value="1"/>
</dbReference>
<sequence>MKSARTRRRFRGIAPAVALAVVTASAMASPATGAQTATTTTATAATTATTATATTMAATTATTAAATATATAALATEPLPCPSQGRAKPTVVMVHGAWAGTSSWGGEVDALHRAGYVARAIANPLRGLTDDAASVADFLRTVSGPIVLVGHSYGGSVITNAAADVPNVKALVYVDAAAPDAGETTGGLSGRGSALSADPASLYERVPYPGAPRGATDLYLKRDTFVRSFASDLPRDTAVRLWASQRPASTSAFSTPSKAAAWKTIPSWYLISTGDRIITPSSQRFMAYRARSKVTEFPGGSHLTLISHPEAVTAVIGSAICSVS</sequence>
<protein>
    <submittedName>
        <fullName evidence="3">Alpha/beta hydrolase</fullName>
    </submittedName>
</protein>
<dbReference type="EMBL" id="JBHMBS010000013">
    <property type="protein sequence ID" value="MFB9678898.1"/>
    <property type="molecule type" value="Genomic_DNA"/>
</dbReference>
<dbReference type="RefSeq" id="WP_386160133.1">
    <property type="nucleotide sequence ID" value="NZ_JBHMBS010000013.1"/>
</dbReference>
<dbReference type="InterPro" id="IPR000073">
    <property type="entry name" value="AB_hydrolase_1"/>
</dbReference>
<evidence type="ECO:0000313" key="4">
    <source>
        <dbReference type="Proteomes" id="UP001589610"/>
    </source>
</evidence>
<keyword evidence="3" id="KW-0378">Hydrolase</keyword>
<keyword evidence="4" id="KW-1185">Reference proteome</keyword>
<dbReference type="InterPro" id="IPR006311">
    <property type="entry name" value="TAT_signal"/>
</dbReference>
<keyword evidence="1" id="KW-0732">Signal</keyword>
<accession>A0ABV5TIE5</accession>
<evidence type="ECO:0000256" key="1">
    <source>
        <dbReference type="SAM" id="SignalP"/>
    </source>
</evidence>
<dbReference type="GO" id="GO:0016787">
    <property type="term" value="F:hydrolase activity"/>
    <property type="evidence" value="ECO:0007669"/>
    <property type="project" value="UniProtKB-KW"/>
</dbReference>